<evidence type="ECO:0000313" key="2">
    <source>
        <dbReference type="Proteomes" id="UP000745859"/>
    </source>
</evidence>
<keyword evidence="2" id="KW-1185">Reference proteome</keyword>
<dbReference type="Proteomes" id="UP000745859">
    <property type="component" value="Unassembled WGS sequence"/>
</dbReference>
<organism evidence="1 2">
    <name type="scientific">Wenyingzhuangia heitensis</name>
    <dbReference type="NCBI Taxonomy" id="1487859"/>
    <lineage>
        <taxon>Bacteria</taxon>
        <taxon>Pseudomonadati</taxon>
        <taxon>Bacteroidota</taxon>
        <taxon>Flavobacteriia</taxon>
        <taxon>Flavobacteriales</taxon>
        <taxon>Flavobacteriaceae</taxon>
        <taxon>Wenyingzhuangia</taxon>
    </lineage>
</organism>
<protein>
    <submittedName>
        <fullName evidence="1">Antitoxin component YwqK of YwqJK toxin-antitoxin module</fullName>
    </submittedName>
</protein>
<comment type="caution">
    <text evidence="1">The sequence shown here is derived from an EMBL/GenBank/DDBJ whole genome shotgun (WGS) entry which is preliminary data.</text>
</comment>
<proteinExistence type="predicted"/>
<evidence type="ECO:0000313" key="1">
    <source>
        <dbReference type="EMBL" id="NIJ44491.1"/>
    </source>
</evidence>
<dbReference type="SUPFAM" id="SSF82185">
    <property type="entry name" value="Histone H3 K4-specific methyltransferase SET7/9 N-terminal domain"/>
    <property type="match status" value="2"/>
</dbReference>
<accession>A0ABX0UBF4</accession>
<dbReference type="EMBL" id="JAASQL010000001">
    <property type="protein sequence ID" value="NIJ44491.1"/>
    <property type="molecule type" value="Genomic_DNA"/>
</dbReference>
<sequence length="288" mass="35250">MIKHFSHILFLLPFVVFTQQKEVLHQEYFKNGMLHHQWYTLHHLPTKYWKTFYKDSTNYYQRNYRSPGKITSEGWYKNNVKNGYNLEYFKDSCIAKGYYIDDLKEKTWKFSTHNRLDSVGDYHLNKPTNNWLYYKKGYLFLQKRYLNNSQNYTAKYYYKNGTLESEGIYQNHQKQKYWKYYSDQHILKSCGTFKDGLKEGYWHFYSNEGILLAQGDFIKDKKSKWWSFFKKNGILSHKCELKKDKQNGYCVYYDKNKIVKGSYFKEGIKVKEWNTWSSFRKDYKKLND</sequence>
<reference evidence="1 2" key="1">
    <citation type="submission" date="2020-03" db="EMBL/GenBank/DDBJ databases">
        <title>Genomic Encyclopedia of Type Strains, Phase IV (KMG-IV): sequencing the most valuable type-strain genomes for metagenomic binning, comparative biology and taxonomic classification.</title>
        <authorList>
            <person name="Goeker M."/>
        </authorList>
    </citation>
    <scope>NUCLEOTIDE SEQUENCE [LARGE SCALE GENOMIC DNA]</scope>
    <source>
        <strain evidence="1 2">DSM 101599</strain>
    </source>
</reference>
<gene>
    <name evidence="1" type="ORF">FHR24_000930</name>
</gene>
<dbReference type="RefSeq" id="WP_167184572.1">
    <property type="nucleotide sequence ID" value="NZ_JAASQL010000001.1"/>
</dbReference>
<name>A0ABX0UBF4_9FLAO</name>
<dbReference type="Gene3D" id="3.90.930.1">
    <property type="match status" value="1"/>
</dbReference>